<feature type="transmembrane region" description="Helical" evidence="1">
    <location>
        <begin position="38"/>
        <end position="58"/>
    </location>
</feature>
<dbReference type="Proteomes" id="UP000284267">
    <property type="component" value="Unassembled WGS sequence"/>
</dbReference>
<reference evidence="5 6" key="1">
    <citation type="submission" date="2018-08" db="EMBL/GenBank/DDBJ databases">
        <title>A genome reference for cultivated species of the human gut microbiota.</title>
        <authorList>
            <person name="Zou Y."/>
            <person name="Xue W."/>
            <person name="Luo G."/>
        </authorList>
    </citation>
    <scope>NUCLEOTIDE SEQUENCE [LARGE SCALE GENOMIC DNA]</scope>
    <source>
        <strain evidence="4 6">AF39-4</strain>
        <strain evidence="3 5">AM18-2AC</strain>
    </source>
</reference>
<dbReference type="Pfam" id="PF13240">
    <property type="entry name" value="Zn_Ribbon_1"/>
    <property type="match status" value="1"/>
</dbReference>
<keyword evidence="1" id="KW-0472">Membrane</keyword>
<keyword evidence="1" id="KW-1133">Transmembrane helix</keyword>
<evidence type="ECO:0000313" key="5">
    <source>
        <dbReference type="Proteomes" id="UP000284024"/>
    </source>
</evidence>
<organism evidence="3 5">
    <name type="scientific">Blautia obeum</name>
    <dbReference type="NCBI Taxonomy" id="40520"/>
    <lineage>
        <taxon>Bacteria</taxon>
        <taxon>Bacillati</taxon>
        <taxon>Bacillota</taxon>
        <taxon>Clostridia</taxon>
        <taxon>Lachnospirales</taxon>
        <taxon>Lachnospiraceae</taxon>
        <taxon>Blautia</taxon>
    </lineage>
</organism>
<comment type="caution">
    <text evidence="3">The sequence shown here is derived from an EMBL/GenBank/DDBJ whole genome shotgun (WGS) entry which is preliminary data.</text>
</comment>
<name>A0A414W5A6_9FIRM</name>
<protein>
    <submittedName>
        <fullName evidence="3">Zinc ribbon domain-containing protein</fullName>
    </submittedName>
</protein>
<evidence type="ECO:0000313" key="3">
    <source>
        <dbReference type="EMBL" id="RHH21034.1"/>
    </source>
</evidence>
<dbReference type="EMBL" id="QRJH01000001">
    <property type="protein sequence ID" value="RHH21034.1"/>
    <property type="molecule type" value="Genomic_DNA"/>
</dbReference>
<dbReference type="Proteomes" id="UP000284024">
    <property type="component" value="Unassembled WGS sequence"/>
</dbReference>
<evidence type="ECO:0000259" key="2">
    <source>
        <dbReference type="Pfam" id="PF13240"/>
    </source>
</evidence>
<dbReference type="InterPro" id="IPR026870">
    <property type="entry name" value="Zinc_ribbon_dom"/>
</dbReference>
<accession>A0A414W5A6</accession>
<feature type="domain" description="Zinc-ribbon" evidence="2">
    <location>
        <begin position="2"/>
        <end position="23"/>
    </location>
</feature>
<evidence type="ECO:0000313" key="4">
    <source>
        <dbReference type="EMBL" id="RHK98006.1"/>
    </source>
</evidence>
<keyword evidence="1" id="KW-0812">Transmembrane</keyword>
<dbReference type="RefSeq" id="WP_118235411.1">
    <property type="nucleotide sequence ID" value="NZ_CABJDZ010000001.1"/>
</dbReference>
<evidence type="ECO:0000313" key="6">
    <source>
        <dbReference type="Proteomes" id="UP000284267"/>
    </source>
</evidence>
<evidence type="ECO:0000256" key="1">
    <source>
        <dbReference type="SAM" id="Phobius"/>
    </source>
</evidence>
<dbReference type="EMBL" id="QROE01000001">
    <property type="protein sequence ID" value="RHK98006.1"/>
    <property type="molecule type" value="Genomic_DNA"/>
</dbReference>
<sequence length="118" mass="13878">MFCRKCGLKLKEGDKYCWKCGADIIVKPEDKSTVNSRWLTWVMIAVLICCAGIFVYQWQSASGRAKLKDCMNVQKIMNIWSSGEVNQAQQQTQEWMQQEELNWQQQQMQDMLNNMMNQ</sequence>
<dbReference type="AlphaFoldDB" id="A0A414W5A6"/>
<proteinExistence type="predicted"/>
<gene>
    <name evidence="4" type="ORF">DW040_01500</name>
    <name evidence="3" type="ORF">DW222_00940</name>
</gene>